<dbReference type="STRING" id="930129.SAMN05216352_10512"/>
<dbReference type="PANTHER" id="PTHR11783">
    <property type="entry name" value="SULFOTRANSFERASE SULT"/>
    <property type="match status" value="1"/>
</dbReference>
<accession>A0A1G8I270</accession>
<evidence type="ECO:0000313" key="5">
    <source>
        <dbReference type="Proteomes" id="UP000199017"/>
    </source>
</evidence>
<evidence type="ECO:0000259" key="3">
    <source>
        <dbReference type="Pfam" id="PF00685"/>
    </source>
</evidence>
<organism evidence="4 5">
    <name type="scientific">Alteribacillus bidgolensis</name>
    <dbReference type="NCBI Taxonomy" id="930129"/>
    <lineage>
        <taxon>Bacteria</taxon>
        <taxon>Bacillati</taxon>
        <taxon>Bacillota</taxon>
        <taxon>Bacilli</taxon>
        <taxon>Bacillales</taxon>
        <taxon>Bacillaceae</taxon>
        <taxon>Alteribacillus</taxon>
    </lineage>
</organism>
<sequence>MTTHLKSNIQPFFVNSIAKSGTHLVRPLLEGIPSLKHFAFIYPGKLQQLSEHKLILSKMPSNHFANGHIFYSKEYENMLHTLNLKQIFLYRDPRDIVVSYAYFYMKLKNTPPHRFFIENNMNVKQRLLAFINGFKTDYVYRGDINSWYRNFIEWKYADHVLPITYESLVKSKQSQRKVLAEIIRYLEIENNPERINLLIKNMQENVDPIKSVTFRKGQSGNWKEEFDEKIKKHFKRVAGKLLIELGYEKDYNW</sequence>
<evidence type="ECO:0000256" key="1">
    <source>
        <dbReference type="ARBA" id="ARBA00005771"/>
    </source>
</evidence>
<dbReference type="InterPro" id="IPR000863">
    <property type="entry name" value="Sulfotransferase_dom"/>
</dbReference>
<dbReference type="EMBL" id="FNDU01000005">
    <property type="protein sequence ID" value="SDI13056.1"/>
    <property type="molecule type" value="Genomic_DNA"/>
</dbReference>
<dbReference type="Proteomes" id="UP000199017">
    <property type="component" value="Unassembled WGS sequence"/>
</dbReference>
<keyword evidence="5" id="KW-1185">Reference proteome</keyword>
<feature type="domain" description="Sulfotransferase" evidence="3">
    <location>
        <begin position="16"/>
        <end position="242"/>
    </location>
</feature>
<dbReference type="Pfam" id="PF00685">
    <property type="entry name" value="Sulfotransfer_1"/>
    <property type="match status" value="1"/>
</dbReference>
<dbReference type="Gene3D" id="3.40.50.300">
    <property type="entry name" value="P-loop containing nucleotide triphosphate hydrolases"/>
    <property type="match status" value="1"/>
</dbReference>
<dbReference type="AlphaFoldDB" id="A0A1G8I270"/>
<protein>
    <submittedName>
        <fullName evidence="4">Sulfotransferase domain-containing protein</fullName>
    </submittedName>
</protein>
<dbReference type="RefSeq" id="WP_170032052.1">
    <property type="nucleotide sequence ID" value="NZ_FNDU01000005.1"/>
</dbReference>
<proteinExistence type="inferred from homology"/>
<reference evidence="4 5" key="1">
    <citation type="submission" date="2016-10" db="EMBL/GenBank/DDBJ databases">
        <authorList>
            <person name="de Groot N.N."/>
        </authorList>
    </citation>
    <scope>NUCLEOTIDE SEQUENCE [LARGE SCALE GENOMIC DNA]</scope>
    <source>
        <strain evidence="5">P4B,CCM 7963,CECT 7998,DSM 25260,IBRC-M 10614,KCTC 13821</strain>
    </source>
</reference>
<dbReference type="SUPFAM" id="SSF52540">
    <property type="entry name" value="P-loop containing nucleoside triphosphate hydrolases"/>
    <property type="match status" value="1"/>
</dbReference>
<name>A0A1G8I270_9BACI</name>
<comment type="similarity">
    <text evidence="1">Belongs to the sulfotransferase 1 family.</text>
</comment>
<evidence type="ECO:0000256" key="2">
    <source>
        <dbReference type="ARBA" id="ARBA00022679"/>
    </source>
</evidence>
<evidence type="ECO:0000313" key="4">
    <source>
        <dbReference type="EMBL" id="SDI13056.1"/>
    </source>
</evidence>
<keyword evidence="2 4" id="KW-0808">Transferase</keyword>
<dbReference type="InterPro" id="IPR027417">
    <property type="entry name" value="P-loop_NTPase"/>
</dbReference>
<gene>
    <name evidence="4" type="ORF">SAMN05216352_10512</name>
</gene>
<dbReference type="GO" id="GO:0008146">
    <property type="term" value="F:sulfotransferase activity"/>
    <property type="evidence" value="ECO:0007669"/>
    <property type="project" value="InterPro"/>
</dbReference>